<dbReference type="InterPro" id="IPR005471">
    <property type="entry name" value="Tscrpt_reg_IclR_N"/>
</dbReference>
<name>A0ABS6FCQ5_9FIRM</name>
<dbReference type="InterPro" id="IPR050707">
    <property type="entry name" value="HTH_MetabolicPath_Reg"/>
</dbReference>
<evidence type="ECO:0000313" key="4">
    <source>
        <dbReference type="EMBL" id="MBU5628041.1"/>
    </source>
</evidence>
<feature type="domain" description="HTH iclR-type" evidence="2">
    <location>
        <begin position="13"/>
        <end position="74"/>
    </location>
</feature>
<comment type="caution">
    <text evidence="4">The sequence shown here is derived from an EMBL/GenBank/DDBJ whole genome shotgun (WGS) entry which is preliminary data.</text>
</comment>
<dbReference type="EMBL" id="JAHLQN010000001">
    <property type="protein sequence ID" value="MBU5628041.1"/>
    <property type="molecule type" value="Genomic_DNA"/>
</dbReference>
<gene>
    <name evidence="4" type="ORF">KQI82_14100</name>
</gene>
<evidence type="ECO:0000259" key="3">
    <source>
        <dbReference type="PROSITE" id="PS51078"/>
    </source>
</evidence>
<organism evidence="4 5">
    <name type="scientific">Dysosmobacter acutus</name>
    <dbReference type="NCBI Taxonomy" id="2841504"/>
    <lineage>
        <taxon>Bacteria</taxon>
        <taxon>Bacillati</taxon>
        <taxon>Bacillota</taxon>
        <taxon>Clostridia</taxon>
        <taxon>Eubacteriales</taxon>
        <taxon>Oscillospiraceae</taxon>
        <taxon>Dysosmobacter</taxon>
    </lineage>
</organism>
<reference evidence="4 5" key="1">
    <citation type="submission" date="2021-06" db="EMBL/GenBank/DDBJ databases">
        <authorList>
            <person name="Sun Q."/>
            <person name="Li D."/>
        </authorList>
    </citation>
    <scope>NUCLEOTIDE SEQUENCE [LARGE SCALE GENOMIC DNA]</scope>
    <source>
        <strain evidence="4 5">MSJ-2</strain>
    </source>
</reference>
<dbReference type="PANTHER" id="PTHR30136">
    <property type="entry name" value="HELIX-TURN-HELIX TRANSCRIPTIONAL REGULATOR, ICLR FAMILY"/>
    <property type="match status" value="1"/>
</dbReference>
<dbReference type="InterPro" id="IPR014757">
    <property type="entry name" value="Tscrpt_reg_IclR_C"/>
</dbReference>
<protein>
    <submittedName>
        <fullName evidence="4">IclR family transcriptional regulator</fullName>
    </submittedName>
</protein>
<dbReference type="PROSITE" id="PS51078">
    <property type="entry name" value="ICLR_ED"/>
    <property type="match status" value="1"/>
</dbReference>
<keyword evidence="5" id="KW-1185">Reference proteome</keyword>
<dbReference type="Proteomes" id="UP000787672">
    <property type="component" value="Unassembled WGS sequence"/>
</dbReference>
<feature type="domain" description="IclR-ED" evidence="3">
    <location>
        <begin position="75"/>
        <end position="253"/>
    </location>
</feature>
<sequence length="253" mass="28067">MAEWLPHMKKETSQTVDRALALLSLFSEEEELGISEISLAMGIDRTSISRLVSSLEKADFLQKNEETRKYRLGMRLLYLGMLVEERNELAMQALPFMKQLSEQFQVTSLLSTLENNQVRVLHKVSAGPVVYMSARVGLLLPAYCMASGKLLLAYSGTENIQSYLSNTPLSAMTRNTIVDPALLSEEFQRILLQGFAEDNGEATIGLSCISVPVYGPQRRVIAAFSLSGQSEIVQSNRLAMLNSLKNVSLQLSN</sequence>
<dbReference type="Pfam" id="PF09339">
    <property type="entry name" value="HTH_IclR"/>
    <property type="match status" value="1"/>
</dbReference>
<dbReference type="Pfam" id="PF01614">
    <property type="entry name" value="IclR_C"/>
    <property type="match status" value="1"/>
</dbReference>
<accession>A0ABS6FCQ5</accession>
<dbReference type="SMART" id="SM00346">
    <property type="entry name" value="HTH_ICLR"/>
    <property type="match status" value="1"/>
</dbReference>
<evidence type="ECO:0000259" key="2">
    <source>
        <dbReference type="PROSITE" id="PS51077"/>
    </source>
</evidence>
<keyword evidence="1" id="KW-0238">DNA-binding</keyword>
<proteinExistence type="predicted"/>
<dbReference type="PANTHER" id="PTHR30136:SF24">
    <property type="entry name" value="HTH-TYPE TRANSCRIPTIONAL REPRESSOR ALLR"/>
    <property type="match status" value="1"/>
</dbReference>
<dbReference type="RefSeq" id="WP_216633333.1">
    <property type="nucleotide sequence ID" value="NZ_JAHLQN010000001.1"/>
</dbReference>
<evidence type="ECO:0000313" key="5">
    <source>
        <dbReference type="Proteomes" id="UP000787672"/>
    </source>
</evidence>
<dbReference type="PROSITE" id="PS51077">
    <property type="entry name" value="HTH_ICLR"/>
    <property type="match status" value="1"/>
</dbReference>
<evidence type="ECO:0000256" key="1">
    <source>
        <dbReference type="ARBA" id="ARBA00023125"/>
    </source>
</evidence>